<keyword evidence="7" id="KW-1185">Reference proteome</keyword>
<gene>
    <name evidence="6" type="ORF">PMEA_00015197</name>
</gene>
<dbReference type="EMBL" id="CALNXJ010000027">
    <property type="protein sequence ID" value="CAH3132793.1"/>
    <property type="molecule type" value="Genomic_DNA"/>
</dbReference>
<evidence type="ECO:0000256" key="1">
    <source>
        <dbReference type="ARBA" id="ARBA00004613"/>
    </source>
</evidence>
<protein>
    <recommendedName>
        <fullName evidence="5">Granulins domain-containing protein</fullName>
    </recommendedName>
</protein>
<dbReference type="Proteomes" id="UP001159428">
    <property type="component" value="Unassembled WGS sequence"/>
</dbReference>
<sequence>MLLLDAETFRWLKSTRGSLPRGLSSSVTTGAGSLDLAIQQMYKMKCSVISSPALLILYLMTFSSAAELKRKTPVDLTVPFTSTIDTPSLNRTTCRVCPDGVMCRMFDTCCPWMSPWEYSCCPLPNAVCCPDLENCCPAGYICSLAYGLCISEHKFH</sequence>
<keyword evidence="4" id="KW-1015">Disulfide bond</keyword>
<evidence type="ECO:0000256" key="2">
    <source>
        <dbReference type="ARBA" id="ARBA00010093"/>
    </source>
</evidence>
<evidence type="ECO:0000313" key="6">
    <source>
        <dbReference type="EMBL" id="CAH3132793.1"/>
    </source>
</evidence>
<evidence type="ECO:0000313" key="7">
    <source>
        <dbReference type="Proteomes" id="UP001159428"/>
    </source>
</evidence>
<evidence type="ECO:0000256" key="4">
    <source>
        <dbReference type="ARBA" id="ARBA00023157"/>
    </source>
</evidence>
<comment type="caution">
    <text evidence="6">The sequence shown here is derived from an EMBL/GenBank/DDBJ whole genome shotgun (WGS) entry which is preliminary data.</text>
</comment>
<accession>A0AAU9X0J2</accession>
<dbReference type="AlphaFoldDB" id="A0AAU9X0J2"/>
<dbReference type="PANTHER" id="PTHR12274:SF3">
    <property type="entry name" value="PROGRANULIN"/>
    <property type="match status" value="1"/>
</dbReference>
<evidence type="ECO:0000259" key="5">
    <source>
        <dbReference type="SMART" id="SM00277"/>
    </source>
</evidence>
<organism evidence="6 7">
    <name type="scientific">Pocillopora meandrina</name>
    <dbReference type="NCBI Taxonomy" id="46732"/>
    <lineage>
        <taxon>Eukaryota</taxon>
        <taxon>Metazoa</taxon>
        <taxon>Cnidaria</taxon>
        <taxon>Anthozoa</taxon>
        <taxon>Hexacorallia</taxon>
        <taxon>Scleractinia</taxon>
        <taxon>Astrocoeniina</taxon>
        <taxon>Pocilloporidae</taxon>
        <taxon>Pocillopora</taxon>
    </lineage>
</organism>
<comment type="subcellular location">
    <subcellularLocation>
        <location evidence="1">Secreted</location>
    </subcellularLocation>
</comment>
<evidence type="ECO:0000256" key="3">
    <source>
        <dbReference type="ARBA" id="ARBA00022525"/>
    </source>
</evidence>
<dbReference type="InterPro" id="IPR037277">
    <property type="entry name" value="Granulin_sf"/>
</dbReference>
<proteinExistence type="inferred from homology"/>
<dbReference type="PANTHER" id="PTHR12274">
    <property type="entry name" value="GRANULIN"/>
    <property type="match status" value="1"/>
</dbReference>
<dbReference type="Pfam" id="PF00396">
    <property type="entry name" value="Granulin"/>
    <property type="match status" value="1"/>
</dbReference>
<feature type="domain" description="Granulins" evidence="5">
    <location>
        <begin position="97"/>
        <end position="149"/>
    </location>
</feature>
<reference evidence="6 7" key="1">
    <citation type="submission" date="2022-05" db="EMBL/GenBank/DDBJ databases">
        <authorList>
            <consortium name="Genoscope - CEA"/>
            <person name="William W."/>
        </authorList>
    </citation>
    <scope>NUCLEOTIDE SEQUENCE [LARGE SCALE GENOMIC DNA]</scope>
</reference>
<comment type="similarity">
    <text evidence="2">Belongs to the granulin family.</text>
</comment>
<dbReference type="InterPro" id="IPR000118">
    <property type="entry name" value="Granulin"/>
</dbReference>
<dbReference type="InterPro" id="IPR039036">
    <property type="entry name" value="Granulin_fam"/>
</dbReference>
<dbReference type="GO" id="GO:0005576">
    <property type="term" value="C:extracellular region"/>
    <property type="evidence" value="ECO:0007669"/>
    <property type="project" value="UniProtKB-SubCell"/>
</dbReference>
<dbReference type="Gene3D" id="2.10.25.160">
    <property type="entry name" value="Granulin"/>
    <property type="match status" value="1"/>
</dbReference>
<name>A0AAU9X0J2_9CNID</name>
<keyword evidence="3" id="KW-0964">Secreted</keyword>
<dbReference type="SMART" id="SM00277">
    <property type="entry name" value="GRAN"/>
    <property type="match status" value="1"/>
</dbReference>